<accession>A0ABM8AFA2</accession>
<dbReference type="Proteomes" id="UP001064971">
    <property type="component" value="Chromosome"/>
</dbReference>
<evidence type="ECO:0000256" key="1">
    <source>
        <dbReference type="SAM" id="Phobius"/>
    </source>
</evidence>
<keyword evidence="3" id="KW-1185">Reference proteome</keyword>
<keyword evidence="1" id="KW-1133">Transmembrane helix</keyword>
<name>A0ABM8AFA2_9DEIO</name>
<reference evidence="2" key="1">
    <citation type="submission" date="2022-07" db="EMBL/GenBank/DDBJ databases">
        <title>Complete Genome Sequence of the Radioresistant Bacterium Deinococcus aetherius ST0316, Isolated from the Air Dust collected in Lower Stratosphere above Japan.</title>
        <authorList>
            <person name="Satoh K."/>
            <person name="Hagiwara K."/>
            <person name="Katsumata K."/>
            <person name="Kubo A."/>
            <person name="Yokobori S."/>
            <person name="Yamagishi A."/>
            <person name="Oono Y."/>
            <person name="Narumi I."/>
        </authorList>
    </citation>
    <scope>NUCLEOTIDE SEQUENCE</scope>
    <source>
        <strain evidence="2">ST0316</strain>
    </source>
</reference>
<feature type="transmembrane region" description="Helical" evidence="1">
    <location>
        <begin position="47"/>
        <end position="67"/>
    </location>
</feature>
<proteinExistence type="predicted"/>
<dbReference type="EMBL" id="AP026560">
    <property type="protein sequence ID" value="BDP42457.1"/>
    <property type="molecule type" value="Genomic_DNA"/>
</dbReference>
<protein>
    <submittedName>
        <fullName evidence="2">Uncharacterized protein</fullName>
    </submittedName>
</protein>
<dbReference type="RefSeq" id="WP_264775152.1">
    <property type="nucleotide sequence ID" value="NZ_AP026560.1"/>
</dbReference>
<evidence type="ECO:0000313" key="2">
    <source>
        <dbReference type="EMBL" id="BDP42457.1"/>
    </source>
</evidence>
<feature type="transmembrane region" description="Helical" evidence="1">
    <location>
        <begin position="12"/>
        <end position="35"/>
    </location>
</feature>
<sequence>MDTPLFLWSKALYGMSVITLAVAFGGWLLISSGLLMVSWDDLGGKRWWPLLGASALALLLWLTSSVLSRLARRRK</sequence>
<evidence type="ECO:0000313" key="3">
    <source>
        <dbReference type="Proteomes" id="UP001064971"/>
    </source>
</evidence>
<keyword evidence="1" id="KW-0812">Transmembrane</keyword>
<gene>
    <name evidence="2" type="ORF">DAETH_24260</name>
</gene>
<keyword evidence="1" id="KW-0472">Membrane</keyword>
<organism evidence="2 3">
    <name type="scientific">Deinococcus aetherius</name>
    <dbReference type="NCBI Taxonomy" id="200252"/>
    <lineage>
        <taxon>Bacteria</taxon>
        <taxon>Thermotogati</taxon>
        <taxon>Deinococcota</taxon>
        <taxon>Deinococci</taxon>
        <taxon>Deinococcales</taxon>
        <taxon>Deinococcaceae</taxon>
        <taxon>Deinococcus</taxon>
    </lineage>
</organism>